<keyword evidence="3" id="KW-1185">Reference proteome</keyword>
<sequence>MRNLFIFFCFGIVLSSTATHATFPEDSASEEHMRATLESLWRNINKQDLDDNNLTLTSMNLYDSKSALESFLAVNTLDPFLGRIYKDMLPFAAKANLDLLEATKEDPSYFPSPESTLASNLDLSNNTITSKVPGLHKKPYCLRAPHHHGANIIGQASTVNQMSTLDRNKMHLAISTLFMLNKYLRSYALIYQEEWDKFQKTDCNYSTEHHHLFFSILKKCEFNNNSPDSNLDPHPVTTMSKLTYFCQSLNFGNITEPEDILARLDAGTMENALNCLQDNLLNIDPQCSHWNDACTANIFYDMLNATDLEWNNISSETAATKYLTGIIDKSFPPSENSRVIPQTVINTLYKCRMVQCADDLASLAYEIKDCTAKYLQYKTESDDLNKLYAVHTTKSTQQNDDNTTFCYDETYGYNNLAIEDSQQQQQLQRSPEPESISSHIEQLGALCGVSDIPYIEENAEIMSNYLYYQLNATAYEQTLKKAQHIFSVIAKNEQRNADDTDKFDMENTSFREQSILAITNLITWYHCMLGNRTHDQESNHALYKLSSSMERGIFGENSTSHIIPIQDKQSGTLLERCRIVETTHRSKVILLIAKYMKLITLSSRDAPIRQDECPLSTLNKEDIGIMSMIYIAGSSCSFAGIKRTPKPPIDFIKDDTSMSSQKEYFIKLFAEYLTDYMTMFHKRHETSGPEEDNYFHGIISENANPEIIMGIQHAVDTHWLSLNKDTNIYILNTWWDELEIDKMACQSIYKFLAFCSHITKLHTLETCDKHFVPSTYFGSLRSGIQISLVCALAATMFTPARQNYSSNDTQTKQEEMKTDWPVYVSITNKLVSTVQAKLYTNTHLDKISLLHQVTTTPCKWLQLMNLPHQSVKAKNQAYLLLLSSIYWNRDLQPILDIMKRLNIRAVFSYKP</sequence>
<feature type="chain" id="PRO_5041692714" evidence="1">
    <location>
        <begin position="22"/>
        <end position="911"/>
    </location>
</feature>
<keyword evidence="1" id="KW-0732">Signal</keyword>
<dbReference type="Proteomes" id="UP001178148">
    <property type="component" value="Unassembled WGS sequence"/>
</dbReference>
<evidence type="ECO:0000313" key="3">
    <source>
        <dbReference type="Proteomes" id="UP001178148"/>
    </source>
</evidence>
<dbReference type="AlphaFoldDB" id="A0AA90SY04"/>
<gene>
    <name evidence="2" type="ORF">QS748_07970</name>
</gene>
<protein>
    <submittedName>
        <fullName evidence="2">Uncharacterized protein</fullName>
    </submittedName>
</protein>
<reference evidence="2 3" key="1">
    <citation type="journal article" date="2023" name="bioRxiv">
        <title>An intranuclear bacterial parasite of deep-sea mussels expresses apoptosis inhibitors acquired from its host.</title>
        <authorList>
            <person name="Gonzalez Porras M.A."/>
            <person name="Assie A."/>
            <person name="Tietjen M."/>
            <person name="Violette M."/>
            <person name="Kleiner M."/>
            <person name="Gruber-Vodicka H."/>
            <person name="Dubilier N."/>
            <person name="Leisch N."/>
        </authorList>
    </citation>
    <scope>NUCLEOTIDE SEQUENCE [LARGE SCALE GENOMIC DNA]</scope>
    <source>
        <strain evidence="2">IAP13</strain>
    </source>
</reference>
<evidence type="ECO:0000313" key="2">
    <source>
        <dbReference type="EMBL" id="MDP0589123.1"/>
    </source>
</evidence>
<accession>A0AA90SY04</accession>
<feature type="signal peptide" evidence="1">
    <location>
        <begin position="1"/>
        <end position="21"/>
    </location>
</feature>
<organism evidence="2 3">
    <name type="scientific">Candidatus Endonucleibacter bathymodioli</name>
    <dbReference type="NCBI Taxonomy" id="539814"/>
    <lineage>
        <taxon>Bacteria</taxon>
        <taxon>Pseudomonadati</taxon>
        <taxon>Pseudomonadota</taxon>
        <taxon>Gammaproteobacteria</taxon>
        <taxon>Oceanospirillales</taxon>
        <taxon>Endozoicomonadaceae</taxon>
        <taxon>Candidatus Endonucleibacter</taxon>
    </lineage>
</organism>
<comment type="caution">
    <text evidence="2">The sequence shown here is derived from an EMBL/GenBank/DDBJ whole genome shotgun (WGS) entry which is preliminary data.</text>
</comment>
<proteinExistence type="predicted"/>
<dbReference type="EMBL" id="JASXSV010000010">
    <property type="protein sequence ID" value="MDP0589123.1"/>
    <property type="molecule type" value="Genomic_DNA"/>
</dbReference>
<evidence type="ECO:0000256" key="1">
    <source>
        <dbReference type="SAM" id="SignalP"/>
    </source>
</evidence>
<name>A0AA90SY04_9GAMM</name>